<reference evidence="3" key="1">
    <citation type="journal article" date="2019" name="Int. J. Syst. Evol. Microbiol.">
        <title>The Global Catalogue of Microorganisms (GCM) 10K type strain sequencing project: providing services to taxonomists for standard genome sequencing and annotation.</title>
        <authorList>
            <consortium name="The Broad Institute Genomics Platform"/>
            <consortium name="The Broad Institute Genome Sequencing Center for Infectious Disease"/>
            <person name="Wu L."/>
            <person name="Ma J."/>
        </authorList>
    </citation>
    <scope>NUCLEOTIDE SEQUENCE [LARGE SCALE GENOMIC DNA]</scope>
    <source>
        <strain evidence="3">JCM 4586</strain>
    </source>
</reference>
<proteinExistence type="predicted"/>
<evidence type="ECO:0000313" key="2">
    <source>
        <dbReference type="EMBL" id="GGX70431.1"/>
    </source>
</evidence>
<dbReference type="EMBL" id="BMUT01000002">
    <property type="protein sequence ID" value="GGX70431.1"/>
    <property type="molecule type" value="Genomic_DNA"/>
</dbReference>
<dbReference type="Proteomes" id="UP000659223">
    <property type="component" value="Unassembled WGS sequence"/>
</dbReference>
<gene>
    <name evidence="2" type="ORF">GCM10010324_14350</name>
</gene>
<comment type="caution">
    <text evidence="2">The sequence shown here is derived from an EMBL/GenBank/DDBJ whole genome shotgun (WGS) entry which is preliminary data.</text>
</comment>
<organism evidence="2 3">
    <name type="scientific">Streptomyces hiroshimensis</name>
    <dbReference type="NCBI Taxonomy" id="66424"/>
    <lineage>
        <taxon>Bacteria</taxon>
        <taxon>Bacillati</taxon>
        <taxon>Actinomycetota</taxon>
        <taxon>Actinomycetes</taxon>
        <taxon>Kitasatosporales</taxon>
        <taxon>Streptomycetaceae</taxon>
        <taxon>Streptomyces</taxon>
    </lineage>
</organism>
<keyword evidence="3" id="KW-1185">Reference proteome</keyword>
<name>A0ABQ2Y7F8_9ACTN</name>
<accession>A0ABQ2Y7F8</accession>
<evidence type="ECO:0000313" key="3">
    <source>
        <dbReference type="Proteomes" id="UP000659223"/>
    </source>
</evidence>
<sequence length="75" mass="7749">MHQVGGGAQEAYEVGELDQLGAGAEDDGDATGGQGLHEVTPGADGLLTAHDLAVPRLHPWGVFGCRMVANRLKRA</sequence>
<feature type="region of interest" description="Disordered" evidence="1">
    <location>
        <begin position="1"/>
        <end position="42"/>
    </location>
</feature>
<protein>
    <submittedName>
        <fullName evidence="2">Uncharacterized protein</fullName>
    </submittedName>
</protein>
<evidence type="ECO:0000256" key="1">
    <source>
        <dbReference type="SAM" id="MobiDB-lite"/>
    </source>
</evidence>